<dbReference type="EMBL" id="MTZU01000119">
    <property type="protein sequence ID" value="PCE24658.1"/>
    <property type="molecule type" value="Genomic_DNA"/>
</dbReference>
<protein>
    <recommendedName>
        <fullName evidence="3">DNA-directed RNA polymerase II</fullName>
    </recommendedName>
</protein>
<sequence length="80" mass="8158">MPPIVAPDVGVAAAVVELAPSATSPASFATAFVPIATLSAPSARLSGPVELAWKYLTPAVVPPPPIAFSTFWTEPYVLPA</sequence>
<accession>A0A2A4EW91</accession>
<name>A0A2A4EW91_9BURK</name>
<evidence type="ECO:0000313" key="1">
    <source>
        <dbReference type="EMBL" id="PCE24658.1"/>
    </source>
</evidence>
<gene>
    <name evidence="1" type="ORF">BZL54_32820</name>
</gene>
<dbReference type="Proteomes" id="UP000217994">
    <property type="component" value="Unassembled WGS sequence"/>
</dbReference>
<organism evidence="1 2">
    <name type="scientific">Burkholderia ubonensis subsp. mesacidophila</name>
    <dbReference type="NCBI Taxonomy" id="265293"/>
    <lineage>
        <taxon>Bacteria</taxon>
        <taxon>Pseudomonadati</taxon>
        <taxon>Pseudomonadota</taxon>
        <taxon>Betaproteobacteria</taxon>
        <taxon>Burkholderiales</taxon>
        <taxon>Burkholderiaceae</taxon>
        <taxon>Burkholderia</taxon>
        <taxon>Burkholderia cepacia complex</taxon>
    </lineage>
</organism>
<reference evidence="1 2" key="1">
    <citation type="submission" date="2017-01" db="EMBL/GenBank/DDBJ databases">
        <title>Whole-Genome Shotgun Sequencing of Two beta-Proteobacterial Species in Search of the Bulgecin Biosynthetic Cluster.</title>
        <authorList>
            <person name="Horsman M.E."/>
            <person name="Marous D.R."/>
            <person name="Li R."/>
            <person name="Oliver R.A."/>
            <person name="Byun B."/>
            <person name="Emrich S.J."/>
            <person name="Boggess B."/>
            <person name="Townsend C.A."/>
            <person name="Mobashery S."/>
        </authorList>
    </citation>
    <scope>NUCLEOTIDE SEQUENCE [LARGE SCALE GENOMIC DNA]</scope>
    <source>
        <strain evidence="1 2">ATCC 31433</strain>
    </source>
</reference>
<comment type="caution">
    <text evidence="1">The sequence shown here is derived from an EMBL/GenBank/DDBJ whole genome shotgun (WGS) entry which is preliminary data.</text>
</comment>
<evidence type="ECO:0000313" key="2">
    <source>
        <dbReference type="Proteomes" id="UP000217994"/>
    </source>
</evidence>
<evidence type="ECO:0008006" key="3">
    <source>
        <dbReference type="Google" id="ProtNLM"/>
    </source>
</evidence>
<dbReference type="AlphaFoldDB" id="A0A2A4EW91"/>
<proteinExistence type="predicted"/>